<evidence type="ECO:0000313" key="2">
    <source>
        <dbReference type="Proteomes" id="UP000464796"/>
    </source>
</evidence>
<keyword evidence="2" id="KW-1185">Reference proteome</keyword>
<evidence type="ECO:0000313" key="1">
    <source>
        <dbReference type="EMBL" id="QHH88922.1"/>
    </source>
</evidence>
<proteinExistence type="predicted"/>
<reference evidence="1 2" key="1">
    <citation type="submission" date="2019-07" db="EMBL/GenBank/DDBJ databases">
        <authorList>
            <person name="Yu W.S."/>
            <person name="Cheong H.-M."/>
            <person name="Choi Y."/>
            <person name="Hwang K.J."/>
            <person name="Jung K."/>
            <person name="Lee S."/>
            <person name="Choi C."/>
        </authorList>
    </citation>
    <scope>NUCLEOTIDE SEQUENCE [LARGE SCALE GENOMIC DNA]</scope>
    <source>
        <strain evidence="1 2">NCCP 15909</strain>
    </source>
</reference>
<name>A0ABX6I4T7_9BACI</name>
<sequence length="83" mass="9365">MIHSQLIYNKVPDEQTVVLLYLLKETGLLKDYFNSKERAEIMNCINEQKDQLSIDINSIQRIEKAIQDITACLASLGGALVTP</sequence>
<gene>
    <name evidence="1" type="ORF">FPL01_09175</name>
</gene>
<dbReference type="Proteomes" id="UP000464796">
    <property type="component" value="Chromosome"/>
</dbReference>
<organism evidence="1 2">
    <name type="scientific">Bacillus pacificus</name>
    <dbReference type="NCBI Taxonomy" id="2026187"/>
    <lineage>
        <taxon>Bacteria</taxon>
        <taxon>Bacillati</taxon>
        <taxon>Bacillota</taxon>
        <taxon>Bacilli</taxon>
        <taxon>Bacillales</taxon>
        <taxon>Bacillaceae</taxon>
        <taxon>Bacillus</taxon>
        <taxon>Bacillus cereus group</taxon>
    </lineage>
</organism>
<protein>
    <submittedName>
        <fullName evidence="1">Uncharacterized protein</fullName>
    </submittedName>
</protein>
<dbReference type="EMBL" id="CP041979">
    <property type="protein sequence ID" value="QHH88922.1"/>
    <property type="molecule type" value="Genomic_DNA"/>
</dbReference>
<accession>A0ABX6I4T7</accession>